<feature type="domain" description="4Fe-4S Mo/W bis-MGD-type" evidence="12">
    <location>
        <begin position="66"/>
        <end position="122"/>
    </location>
</feature>
<dbReference type="EMBL" id="CP002623">
    <property type="protein sequence ID" value="AEI93534.1"/>
    <property type="molecule type" value="Genomic_DNA"/>
</dbReference>
<dbReference type="RefSeq" id="WP_013961469.1">
    <property type="nucleotide sequence ID" value="NC_015730.1"/>
</dbReference>
<comment type="cofactor">
    <cofactor evidence="1">
        <name>Mo-bis(molybdopterin guanine dinucleotide)</name>
        <dbReference type="ChEBI" id="CHEBI:60539"/>
    </cofactor>
</comment>
<keyword evidence="9 13" id="KW-0560">Oxidoreductase</keyword>
<comment type="subcellular location">
    <subcellularLocation>
        <location evidence="3">Cell envelope</location>
    </subcellularLocation>
</comment>
<evidence type="ECO:0000256" key="2">
    <source>
        <dbReference type="ARBA" id="ARBA00001966"/>
    </source>
</evidence>
<keyword evidence="6" id="KW-0500">Molybdenum</keyword>
<evidence type="ECO:0000313" key="13">
    <source>
        <dbReference type="EMBL" id="AEI93534.1"/>
    </source>
</evidence>
<dbReference type="Gene3D" id="3.40.228.10">
    <property type="entry name" value="Dimethylsulfoxide Reductase, domain 2"/>
    <property type="match status" value="1"/>
</dbReference>
<protein>
    <submittedName>
        <fullName evidence="13">Formate dehydrogenase subunit alpha</fullName>
        <ecNumber evidence="13">1.2.1.2</ecNumber>
    </submittedName>
</protein>
<dbReference type="PIRSF" id="PIRSF036643">
    <property type="entry name" value="FDH_alpha"/>
    <property type="match status" value="1"/>
</dbReference>
<dbReference type="SUPFAM" id="SSF53706">
    <property type="entry name" value="Formate dehydrogenase/DMSO reductase, domains 1-3"/>
    <property type="match status" value="1"/>
</dbReference>
<evidence type="ECO:0000256" key="7">
    <source>
        <dbReference type="ARBA" id="ARBA00022723"/>
    </source>
</evidence>
<dbReference type="InterPro" id="IPR027467">
    <property type="entry name" value="MopterinOxRdtase_cofactor_BS"/>
</dbReference>
<comment type="similarity">
    <text evidence="4">Belongs to the prokaryotic molybdopterin-containing oxidoreductase family.</text>
</comment>
<evidence type="ECO:0000256" key="9">
    <source>
        <dbReference type="ARBA" id="ARBA00023002"/>
    </source>
</evidence>
<dbReference type="PANTHER" id="PTHR43598">
    <property type="entry name" value="TUNGSTEN-CONTAINING FORMYLMETHANOFURAN DEHYDROGENASE 2 SUBUNIT B"/>
    <property type="match status" value="1"/>
</dbReference>
<dbReference type="GO" id="GO:0030151">
    <property type="term" value="F:molybdenum ion binding"/>
    <property type="evidence" value="ECO:0007669"/>
    <property type="project" value="TreeGrafter"/>
</dbReference>
<dbReference type="InterPro" id="IPR006963">
    <property type="entry name" value="Mopterin_OxRdtase_4Fe-4S_dom"/>
</dbReference>
<dbReference type="SMART" id="SM00926">
    <property type="entry name" value="Molybdop_Fe4S4"/>
    <property type="match status" value="1"/>
</dbReference>
<dbReference type="STRING" id="391595.RLO149_c015390"/>
<evidence type="ECO:0000256" key="5">
    <source>
        <dbReference type="ARBA" id="ARBA00022485"/>
    </source>
</evidence>
<keyword evidence="8" id="KW-0732">Signal</keyword>
<evidence type="ECO:0000256" key="6">
    <source>
        <dbReference type="ARBA" id="ARBA00022505"/>
    </source>
</evidence>
<dbReference type="GO" id="GO:0043546">
    <property type="term" value="F:molybdopterin cofactor binding"/>
    <property type="evidence" value="ECO:0007669"/>
    <property type="project" value="InterPro"/>
</dbReference>
<keyword evidence="14" id="KW-1185">Reference proteome</keyword>
<dbReference type="Pfam" id="PF04879">
    <property type="entry name" value="Molybdop_Fe4S4"/>
    <property type="match status" value="1"/>
</dbReference>
<dbReference type="GO" id="GO:0009055">
    <property type="term" value="F:electron transfer activity"/>
    <property type="evidence" value="ECO:0007669"/>
    <property type="project" value="TreeGrafter"/>
</dbReference>
<dbReference type="EC" id="1.2.1.2" evidence="13"/>
<dbReference type="eggNOG" id="COG0243">
    <property type="taxonomic scope" value="Bacteria"/>
</dbReference>
<dbReference type="FunFam" id="3.40.228.10:FF:000002">
    <property type="entry name" value="Formate dehydrogenase subunit alpha"/>
    <property type="match status" value="1"/>
</dbReference>
<keyword evidence="11" id="KW-0411">Iron-sulfur</keyword>
<dbReference type="FunFam" id="2.20.25.90:FF:000006">
    <property type="entry name" value="Formate dehydrogenase alpha subunit"/>
    <property type="match status" value="1"/>
</dbReference>
<evidence type="ECO:0000256" key="1">
    <source>
        <dbReference type="ARBA" id="ARBA00001942"/>
    </source>
</evidence>
<evidence type="ECO:0000256" key="11">
    <source>
        <dbReference type="ARBA" id="ARBA00023014"/>
    </source>
</evidence>
<dbReference type="SUPFAM" id="SSF50692">
    <property type="entry name" value="ADC-like"/>
    <property type="match status" value="1"/>
</dbReference>
<dbReference type="OrthoDB" id="9816402at2"/>
<evidence type="ECO:0000256" key="8">
    <source>
        <dbReference type="ARBA" id="ARBA00022729"/>
    </source>
</evidence>
<dbReference type="InterPro" id="IPR006656">
    <property type="entry name" value="Mopterin_OxRdtase"/>
</dbReference>
<dbReference type="KEGG" id="rli:RLO149_c015390"/>
<dbReference type="PROSITE" id="PS00551">
    <property type="entry name" value="MOLYBDOPTERIN_PROK_1"/>
    <property type="match status" value="1"/>
</dbReference>
<reference evidence="13 14" key="1">
    <citation type="journal article" date="2011" name="BMC Genomics">
        <title>Comparative genome analysis and genome-guided physiological analysis of Roseobacter litoralis.</title>
        <authorList>
            <person name="Kalhoefer D."/>
            <person name="Thole S."/>
            <person name="Voget S."/>
            <person name="Lehmann R."/>
            <person name="Liesegang H."/>
            <person name="Wollher A."/>
            <person name="Daniel R."/>
            <person name="Simon M."/>
            <person name="Brinkhoff T."/>
        </authorList>
    </citation>
    <scope>NUCLEOTIDE SEQUENCE [LARGE SCALE GENOMIC DNA]</scope>
    <source>
        <strain evidence="14">ATCC 49566 / DSM 6996 / JCM 21268 / NBRC 15278 / OCh 149</strain>
    </source>
</reference>
<evidence type="ECO:0000256" key="10">
    <source>
        <dbReference type="ARBA" id="ARBA00023004"/>
    </source>
</evidence>
<dbReference type="PROSITE" id="PS51318">
    <property type="entry name" value="TAT"/>
    <property type="match status" value="1"/>
</dbReference>
<dbReference type="PROSITE" id="PS51669">
    <property type="entry name" value="4FE4S_MOW_BIS_MGD"/>
    <property type="match status" value="1"/>
</dbReference>
<dbReference type="GO" id="GO:0016491">
    <property type="term" value="F:oxidoreductase activity"/>
    <property type="evidence" value="ECO:0007669"/>
    <property type="project" value="UniProtKB-KW"/>
</dbReference>
<dbReference type="Gene3D" id="2.40.40.20">
    <property type="match status" value="1"/>
</dbReference>
<dbReference type="FunFam" id="2.40.40.20:FF:000013">
    <property type="entry name" value="Dimethyl sulfoxide reductase subunit A"/>
    <property type="match status" value="1"/>
</dbReference>
<dbReference type="AlphaFoldDB" id="F7ZFZ4"/>
<dbReference type="Pfam" id="PF00384">
    <property type="entry name" value="Molybdopterin"/>
    <property type="match status" value="1"/>
</dbReference>
<dbReference type="eggNOG" id="COG3383">
    <property type="taxonomic scope" value="Bacteria"/>
</dbReference>
<evidence type="ECO:0000256" key="4">
    <source>
        <dbReference type="ARBA" id="ARBA00010312"/>
    </source>
</evidence>
<evidence type="ECO:0000256" key="3">
    <source>
        <dbReference type="ARBA" id="ARBA00004196"/>
    </source>
</evidence>
<dbReference type="PANTHER" id="PTHR43598:SF1">
    <property type="entry name" value="FORMATE DEHYDROGENASE-O MAJOR SUBUNIT"/>
    <property type="match status" value="1"/>
</dbReference>
<sequence length="960" mass="106373">MLRKKTNSVRQRAGRTSILAEGTSSSVDRRAFLRGSGLAIGGLAAISATGGSVTQASAAASVTGAVELKKSVCTHCSVGCTVIAEVANGVWTGQEPGWDSPFNLGAHCAKGAAVREHAHGERRLKYPMKKENGEWVKISWEQAINEIGDGMMKIREESGPDSVYWLGSAKHNNEQAYLFRKFAAYWGTNNVDHQARICHSTTVAGVANTWGYGAMTNSYNDMHNSRAMFLIGGNPAEAHPVSLLHMLKAKEQNNAPLIVCDPRFTRTAAHADEYVRFRPGSDVALVWGILYHIFENGWEDKEFIRTRVWGMDEIKKEVAKWNPEEVERVTGAPGSQLKRVARTLANNRPGTVIWCMGGTQHTNGNNNTRAYCILQLALGNMGTAGGGTNIFRGHDNVQGATDLGVLANTLPGYYGLSDGSWAHWARVWDEDLDWLKGRFSDAEFDGKKMMNQTGIPVSRWIDGVLEDAENMDQPDNTRAMVLWGHAPNSQTRMKEMKTAMEKLDMLVVVDPFPTVSAVLQDRQDGVYLLPAATQFETRGSVTASNRSLQWREKIMEPLFESKTDHEIIAMFSEKFGFKDRIFRNIGFEGNEPIIEDITREFNSGMWTIGYTGQSPERLKLHMANQHTFDRTTLRAVGGPADGDFYGMPWPCWGTPEMNHPGTANLYDMSIPVAEGGLAFRARFGVERDGDNLLAEGVSNPGAEIQDGYPEFTMQMLMDLGWDGDLTADERAAIDAVAGPKTNWKTDLSGGIQRVAIKHGCAPFGNAKARAVVWTFPDPVPIHREALYTNRRDLVADYPTYEDKKFWRLPTMYKSIQDQDFSKEYPMVLTSGRLVEYEGGGDETRSNPWLAELQQDMFVEVNTRDANNLGIRDGSDVWVEGPEGGKVKVKALITERVESGVAFMPFHFGGHMEGVDLRDKYPEGADPYVLGESTNTAQTYGYDSVTQMQETKATLCKIWAA</sequence>
<gene>
    <name evidence="13" type="primary">fdhA</name>
    <name evidence="13" type="ordered locus">RLO149_c015390</name>
</gene>
<evidence type="ECO:0000313" key="14">
    <source>
        <dbReference type="Proteomes" id="UP000001353"/>
    </source>
</evidence>
<organism evidence="13 14">
    <name type="scientific">Roseobacter litoralis (strain ATCC 49566 / DSM 6996 / JCM 21268 / NBRC 15278 / OCh 149)</name>
    <dbReference type="NCBI Taxonomy" id="391595"/>
    <lineage>
        <taxon>Bacteria</taxon>
        <taxon>Pseudomonadati</taxon>
        <taxon>Pseudomonadota</taxon>
        <taxon>Alphaproteobacteria</taxon>
        <taxon>Rhodobacterales</taxon>
        <taxon>Roseobacteraceae</taxon>
        <taxon>Roseobacter</taxon>
    </lineage>
</organism>
<dbReference type="CDD" id="cd02792">
    <property type="entry name" value="MopB_CT_Formate-Dh-Na-like"/>
    <property type="match status" value="1"/>
</dbReference>
<dbReference type="InterPro" id="IPR009010">
    <property type="entry name" value="Asp_de-COase-like_dom_sf"/>
</dbReference>
<dbReference type="Pfam" id="PF01568">
    <property type="entry name" value="Molydop_binding"/>
    <property type="match status" value="1"/>
</dbReference>
<name>F7ZFZ4_ROSLO</name>
<dbReference type="InterPro" id="IPR006657">
    <property type="entry name" value="MoPterin_dinucl-bd_dom"/>
</dbReference>
<dbReference type="InterPro" id="IPR006311">
    <property type="entry name" value="TAT_signal"/>
</dbReference>
<dbReference type="GO" id="GO:0030313">
    <property type="term" value="C:cell envelope"/>
    <property type="evidence" value="ECO:0007669"/>
    <property type="project" value="UniProtKB-SubCell"/>
</dbReference>
<dbReference type="HOGENOM" id="CLU_000422_1_1_5"/>
<keyword evidence="10" id="KW-0408">Iron</keyword>
<proteinExistence type="inferred from homology"/>
<evidence type="ECO:0000259" key="12">
    <source>
        <dbReference type="PROSITE" id="PS51669"/>
    </source>
</evidence>
<comment type="cofactor">
    <cofactor evidence="2">
        <name>[4Fe-4S] cluster</name>
        <dbReference type="ChEBI" id="CHEBI:49883"/>
    </cofactor>
</comment>
<dbReference type="Gene3D" id="3.40.50.740">
    <property type="match status" value="1"/>
</dbReference>
<dbReference type="GO" id="GO:0009061">
    <property type="term" value="P:anaerobic respiration"/>
    <property type="evidence" value="ECO:0007669"/>
    <property type="project" value="TreeGrafter"/>
</dbReference>
<dbReference type="Proteomes" id="UP000001353">
    <property type="component" value="Chromosome"/>
</dbReference>
<dbReference type="Gene3D" id="2.20.25.90">
    <property type="entry name" value="ADC-like domains"/>
    <property type="match status" value="1"/>
</dbReference>
<keyword evidence="5" id="KW-0004">4Fe-4S</keyword>
<dbReference type="GO" id="GO:0051539">
    <property type="term" value="F:4 iron, 4 sulfur cluster binding"/>
    <property type="evidence" value="ECO:0007669"/>
    <property type="project" value="UniProtKB-KW"/>
</dbReference>
<keyword evidence="7" id="KW-0479">Metal-binding</keyword>
<accession>F7ZFZ4</accession>